<feature type="transmembrane region" description="Helical" evidence="1">
    <location>
        <begin position="81"/>
        <end position="111"/>
    </location>
</feature>
<proteinExistence type="predicted"/>
<evidence type="ECO:0000313" key="2">
    <source>
        <dbReference type="EMBL" id="SNC71680.1"/>
    </source>
</evidence>
<feature type="transmembrane region" description="Helical" evidence="1">
    <location>
        <begin position="50"/>
        <end position="69"/>
    </location>
</feature>
<dbReference type="Proteomes" id="UP000198122">
    <property type="component" value="Unassembled WGS sequence"/>
</dbReference>
<gene>
    <name evidence="2" type="ORF">SAMN05445756_1581</name>
</gene>
<dbReference type="InterPro" id="IPR025327">
    <property type="entry name" value="DUF4233"/>
</dbReference>
<evidence type="ECO:0008006" key="4">
    <source>
        <dbReference type="Google" id="ProtNLM"/>
    </source>
</evidence>
<keyword evidence="1" id="KW-1133">Transmembrane helix</keyword>
<dbReference type="Pfam" id="PF14017">
    <property type="entry name" value="DUF4233"/>
    <property type="match status" value="1"/>
</dbReference>
<accession>A0A212U0L5</accession>
<keyword evidence="1" id="KW-0812">Transmembrane</keyword>
<protein>
    <recommendedName>
        <fullName evidence="4">DUF4233 domain-containing protein</fullName>
    </recommendedName>
</protein>
<reference evidence="2 3" key="1">
    <citation type="submission" date="2017-06" db="EMBL/GenBank/DDBJ databases">
        <authorList>
            <person name="Kim H.J."/>
            <person name="Triplett B.A."/>
        </authorList>
    </citation>
    <scope>NUCLEOTIDE SEQUENCE [LARGE SCALE GENOMIC DNA]</scope>
    <source>
        <strain evidence="2 3">DSM 22179</strain>
    </source>
</reference>
<keyword evidence="1" id="KW-0472">Membrane</keyword>
<name>A0A212U0L5_9MICO</name>
<dbReference type="EMBL" id="FYEZ01000002">
    <property type="protein sequence ID" value="SNC71680.1"/>
    <property type="molecule type" value="Genomic_DNA"/>
</dbReference>
<dbReference type="AlphaFoldDB" id="A0A212U0L5"/>
<sequence>MSSIPLVGPLGKMSRRFAAVTLFFQSFALFFGALAVRGLAHARGDDFSTWYLVGGCVLAVLCLVTMVLLKSRPGVTVGWLLQLLTLACALVEPAMLAVGVIFLVIWVLALWQGDKMDALSRQFETGTHHVAGEEGR</sequence>
<keyword evidence="3" id="KW-1185">Reference proteome</keyword>
<dbReference type="OrthoDB" id="3267755at2"/>
<evidence type="ECO:0000256" key="1">
    <source>
        <dbReference type="SAM" id="Phobius"/>
    </source>
</evidence>
<dbReference type="RefSeq" id="WP_088818531.1">
    <property type="nucleotide sequence ID" value="NZ_FYEZ01000002.1"/>
</dbReference>
<evidence type="ECO:0000313" key="3">
    <source>
        <dbReference type="Proteomes" id="UP000198122"/>
    </source>
</evidence>
<organism evidence="2 3">
    <name type="scientific">Kytococcus aerolatus</name>
    <dbReference type="NCBI Taxonomy" id="592308"/>
    <lineage>
        <taxon>Bacteria</taxon>
        <taxon>Bacillati</taxon>
        <taxon>Actinomycetota</taxon>
        <taxon>Actinomycetes</taxon>
        <taxon>Micrococcales</taxon>
        <taxon>Kytococcaceae</taxon>
        <taxon>Kytococcus</taxon>
    </lineage>
</organism>